<keyword evidence="4" id="KW-1185">Reference proteome</keyword>
<protein>
    <recommendedName>
        <fullName evidence="2">DUF1771 domain-containing protein</fullName>
    </recommendedName>
</protein>
<name>A0AAP0MGX2_9ROSI</name>
<evidence type="ECO:0000256" key="1">
    <source>
        <dbReference type="SAM" id="MobiDB-lite"/>
    </source>
</evidence>
<evidence type="ECO:0000313" key="4">
    <source>
        <dbReference type="Proteomes" id="UP001428341"/>
    </source>
</evidence>
<dbReference type="InterPro" id="IPR036063">
    <property type="entry name" value="Smr_dom_sf"/>
</dbReference>
<feature type="region of interest" description="Disordered" evidence="1">
    <location>
        <begin position="81"/>
        <end position="106"/>
    </location>
</feature>
<accession>A0AAP0MGX2</accession>
<organism evidence="3 4">
    <name type="scientific">Citrus x changshan-huyou</name>
    <dbReference type="NCBI Taxonomy" id="2935761"/>
    <lineage>
        <taxon>Eukaryota</taxon>
        <taxon>Viridiplantae</taxon>
        <taxon>Streptophyta</taxon>
        <taxon>Embryophyta</taxon>
        <taxon>Tracheophyta</taxon>
        <taxon>Spermatophyta</taxon>
        <taxon>Magnoliopsida</taxon>
        <taxon>eudicotyledons</taxon>
        <taxon>Gunneridae</taxon>
        <taxon>Pentapetalae</taxon>
        <taxon>rosids</taxon>
        <taxon>malvids</taxon>
        <taxon>Sapindales</taxon>
        <taxon>Rutaceae</taxon>
        <taxon>Aurantioideae</taxon>
        <taxon>Citrus</taxon>
    </lineage>
</organism>
<dbReference type="Proteomes" id="UP001428341">
    <property type="component" value="Unassembled WGS sequence"/>
</dbReference>
<reference evidence="3 4" key="1">
    <citation type="submission" date="2024-05" db="EMBL/GenBank/DDBJ databases">
        <title>Haplotype-resolved chromosome-level genome assembly of Huyou (Citrus changshanensis).</title>
        <authorList>
            <person name="Miao C."/>
            <person name="Chen W."/>
            <person name="Wu Y."/>
            <person name="Wang L."/>
            <person name="Zhao S."/>
            <person name="Grierson D."/>
            <person name="Xu C."/>
            <person name="Chen K."/>
        </authorList>
    </citation>
    <scope>NUCLEOTIDE SEQUENCE [LARGE SCALE GENOMIC DNA]</scope>
    <source>
        <strain evidence="3">01-14</strain>
        <tissue evidence="3">Leaf</tissue>
    </source>
</reference>
<dbReference type="Pfam" id="PF08590">
    <property type="entry name" value="DUF1771"/>
    <property type="match status" value="1"/>
</dbReference>
<dbReference type="InterPro" id="IPR013899">
    <property type="entry name" value="DUF1771"/>
</dbReference>
<feature type="compositionally biased region" description="Polar residues" evidence="1">
    <location>
        <begin position="237"/>
        <end position="251"/>
    </location>
</feature>
<dbReference type="AlphaFoldDB" id="A0AAP0MGX2"/>
<comment type="caution">
    <text evidence="3">The sequence shown here is derived from an EMBL/GenBank/DDBJ whole genome shotgun (WGS) entry which is preliminary data.</text>
</comment>
<dbReference type="PANTHER" id="PTHR47872:SF1">
    <property type="entry name" value="NUCLEAR RNA EXPORT FACTOR SDE5-RELATED"/>
    <property type="match status" value="1"/>
</dbReference>
<sequence length="492" mass="55631">MKKQAIASTILCDAEVRELEELLGAFGSQFSLEDIASAYCEAKRDVNGAANILCSMNGIGFAIDASTVKFKGEDKTTLEVASDSVLPKSHHEERNTGVSTSKSRPVSMGTVSGVIGKEYIRTKSLPNNSCEPTKPVKLDSKEFPVSKIWCEKGPPNMTTKHDSMLADVEEFLFKMLGDGFQLDMTMIEEVLGCCGFDMQKSMEKLIELSALTLEKYDDVVNLADVKEPFFQQEQMMYQDSDQSDGAGSTTRIFRESPKKDKDRFGLQKEVLESLFCVPERSTQVPKIIHVVRPERRPKGFGKPVTEPYEDTITGPIAAERKMDARDDDEDDENSYEVLRKAVKEYWILMREYYKAAFGAFIKGDHARVNKLLEQGHFFRQKASEADRKSAEKLVKTRNNEVMTLDWHSIEPKEVVCLLRVHLTSLSGIPTIKHLRIVVGTSDKDSKKEARKRMIKKLLKKESIEWTEDGNGQAILIQVDVIDPKRLSFFRKK</sequence>
<feature type="region of interest" description="Disordered" evidence="1">
    <location>
        <begin position="237"/>
        <end position="257"/>
    </location>
</feature>
<dbReference type="EMBL" id="JBCGBO010000004">
    <property type="protein sequence ID" value="KAK9209270.1"/>
    <property type="molecule type" value="Genomic_DNA"/>
</dbReference>
<dbReference type="SMART" id="SM01162">
    <property type="entry name" value="DUF1771"/>
    <property type="match status" value="1"/>
</dbReference>
<evidence type="ECO:0000259" key="2">
    <source>
        <dbReference type="SMART" id="SM01162"/>
    </source>
</evidence>
<evidence type="ECO:0000313" key="3">
    <source>
        <dbReference type="EMBL" id="KAK9209270.1"/>
    </source>
</evidence>
<feature type="domain" description="DUF1771" evidence="2">
    <location>
        <begin position="334"/>
        <end position="399"/>
    </location>
</feature>
<dbReference type="Gene3D" id="3.30.1370.110">
    <property type="match status" value="1"/>
</dbReference>
<dbReference type="Pfam" id="PF24767">
    <property type="entry name" value="UBA_At5g58720"/>
    <property type="match status" value="1"/>
</dbReference>
<dbReference type="PANTHER" id="PTHR47872">
    <property type="entry name" value="NUCLEAR RNA EXPORT FACTOR SDE5-RELATED"/>
    <property type="match status" value="1"/>
</dbReference>
<proteinExistence type="predicted"/>
<gene>
    <name evidence="3" type="ORF">WN944_001634</name>
</gene>
<dbReference type="InterPro" id="IPR056254">
    <property type="entry name" value="At5g58720/SDE5-like_UBA-like"/>
</dbReference>